<accession>Q6MTY6</accession>
<evidence type="ECO:0000313" key="3">
    <source>
        <dbReference type="Proteomes" id="UP000001016"/>
    </source>
</evidence>
<dbReference type="Gene3D" id="3.50.50.60">
    <property type="entry name" value="FAD/NAD(P)-binding domain"/>
    <property type="match status" value="1"/>
</dbReference>
<reference evidence="2 3" key="1">
    <citation type="journal article" date="2004" name="Genome Res.">
        <title>The genome sequence of Mycoplasma mycoides subsp. mycoides SC type strain PG1T, the causative agent of contagious bovine pleuropneumonia (CBPP).</title>
        <authorList>
            <person name="Westberg J."/>
            <person name="Persson A."/>
            <person name="Holmberg A."/>
            <person name="Goesmann A."/>
            <person name="Lundeberg J."/>
            <person name="Johansson K.-E."/>
            <person name="Pettersson B."/>
            <person name="Uhlen M."/>
        </authorList>
    </citation>
    <scope>NUCLEOTIDE SEQUENCE [LARGE SCALE GENOMIC DNA]</scope>
    <source>
        <strain evidence="2 3">PG1</strain>
    </source>
</reference>
<dbReference type="InterPro" id="IPR052745">
    <property type="entry name" value="G3P_Oxidase/Oxidoreductase"/>
</dbReference>
<evidence type="ECO:0000313" key="2">
    <source>
        <dbReference type="EMBL" id="CAE76900.1"/>
    </source>
</evidence>
<dbReference type="AlphaFoldDB" id="Q6MTY6"/>
<dbReference type="HOGENOM" id="CLU_024775_3_0_14"/>
<sequence>MKKDIMKQTKVDICIIGGGIIGASVARELAKFDKKIVVLEANPRLALETSSHNSGLVHGGFDPRPETLNAKLNVLGKKRYEDWIKEMDFPYLRIDSTIVAFNDEEMKHVHMLYDRGLINGLDPKEMQVIDAKELQKREPNISKQAVGALVCNSSIAIDPVLLTTTLMRNAIKNGVELKVNSKVVDIKKVDNIFEIKTAKDEIIQAEVVVNVAGHYADVIANMAGYGDFKLTTRRGEYRILDKSEAGIVNSVVFMVPTIHGKGVIVAPMLDGRVMVGPTALDGVPKEETLLVTQQQYDNIGKIGKHLIPNINMDKTCTVYAGSRPIDIETNDFIIRPAKNDKKFINVAGMKSPAIASAPAIADMVCDLVKNAFDKLDKKANWQPKEEAILPWK</sequence>
<dbReference type="Proteomes" id="UP000001016">
    <property type="component" value="Chromosome"/>
</dbReference>
<feature type="domain" description="FAD dependent oxidoreductase" evidence="1">
    <location>
        <begin position="12"/>
        <end position="367"/>
    </location>
</feature>
<dbReference type="SUPFAM" id="SSF54373">
    <property type="entry name" value="FAD-linked reductases, C-terminal domain"/>
    <property type="match status" value="1"/>
</dbReference>
<dbReference type="SUPFAM" id="SSF51905">
    <property type="entry name" value="FAD/NAD(P)-binding domain"/>
    <property type="match status" value="1"/>
</dbReference>
<protein>
    <submittedName>
        <fullName evidence="2">Glycerol-3-phospate oxidase</fullName>
        <ecNumber evidence="2">1.1.3.21</ecNumber>
    </submittedName>
</protein>
<evidence type="ECO:0000259" key="1">
    <source>
        <dbReference type="Pfam" id="PF01266"/>
    </source>
</evidence>
<dbReference type="InterPro" id="IPR006076">
    <property type="entry name" value="FAD-dep_OxRdtase"/>
</dbReference>
<dbReference type="GO" id="GO:0004369">
    <property type="term" value="F:glycerol-3-phosphate oxidase activity"/>
    <property type="evidence" value="ECO:0007669"/>
    <property type="project" value="UniProtKB-EC"/>
</dbReference>
<dbReference type="KEGG" id="mmy:MSC_0259"/>
<organism evidence="2 3">
    <name type="scientific">Mycoplasma mycoides subsp. mycoides SC (strain CCUG 32753 / NCTC 10114 / PG1)</name>
    <dbReference type="NCBI Taxonomy" id="272632"/>
    <lineage>
        <taxon>Bacteria</taxon>
        <taxon>Bacillati</taxon>
        <taxon>Mycoplasmatota</taxon>
        <taxon>Mollicutes</taxon>
        <taxon>Mycoplasmataceae</taxon>
        <taxon>Mycoplasma</taxon>
    </lineage>
</organism>
<dbReference type="PANTHER" id="PTHR42720">
    <property type="entry name" value="GLYCEROL-3-PHOSPHATE DEHYDROGENASE"/>
    <property type="match status" value="1"/>
</dbReference>
<dbReference type="NCBIfam" id="NF033460">
    <property type="entry name" value="glycerol3P_ox_II"/>
    <property type="match status" value="1"/>
</dbReference>
<dbReference type="PATRIC" id="fig|272632.4.peg.280"/>
<dbReference type="eggNOG" id="COG0579">
    <property type="taxonomic scope" value="Bacteria"/>
</dbReference>
<dbReference type="Gene3D" id="3.30.9.10">
    <property type="entry name" value="D-Amino Acid Oxidase, subunit A, domain 2"/>
    <property type="match status" value="1"/>
</dbReference>
<dbReference type="InterPro" id="IPR036188">
    <property type="entry name" value="FAD/NAD-bd_sf"/>
</dbReference>
<dbReference type="EC" id="1.1.3.21" evidence="2"/>
<name>Q6MTY6_MYCMS</name>
<proteinExistence type="predicted"/>
<dbReference type="Pfam" id="PF01266">
    <property type="entry name" value="DAO"/>
    <property type="match status" value="1"/>
</dbReference>
<dbReference type="PANTHER" id="PTHR42720:SF1">
    <property type="entry name" value="GLYCEROL 3-PHOSPHATE OXIDASE"/>
    <property type="match status" value="1"/>
</dbReference>
<dbReference type="STRING" id="272632.MSC_0259"/>
<gene>
    <name evidence="2" type="primary">glpO</name>
    <name evidence="2" type="ordered locus">MSC_0259</name>
</gene>
<keyword evidence="3" id="KW-1185">Reference proteome</keyword>
<keyword evidence="2" id="KW-0560">Oxidoreductase</keyword>
<dbReference type="EMBL" id="BX293980">
    <property type="protein sequence ID" value="CAE76900.1"/>
    <property type="molecule type" value="Genomic_DNA"/>
</dbReference>